<dbReference type="GO" id="GO:0035556">
    <property type="term" value="P:intracellular signal transduction"/>
    <property type="evidence" value="ECO:0007669"/>
    <property type="project" value="InterPro"/>
</dbReference>
<dbReference type="InterPro" id="IPR036036">
    <property type="entry name" value="SOCS_box-like_dom_sf"/>
</dbReference>
<dbReference type="PROSITE" id="PS50225">
    <property type="entry name" value="SOCS"/>
    <property type="match status" value="1"/>
</dbReference>
<protein>
    <submittedName>
        <fullName evidence="4">SOCS box domain,SH2 domain</fullName>
    </submittedName>
</protein>
<reference evidence="4 5" key="1">
    <citation type="submission" date="2019-08" db="EMBL/GenBank/DDBJ databases">
        <authorList>
            <person name="Alioto T."/>
            <person name="Alioto T."/>
            <person name="Gomez Garrido J."/>
        </authorList>
    </citation>
    <scope>NUCLEOTIDE SEQUENCE [LARGE SCALE GENOMIC DNA]</scope>
</reference>
<evidence type="ECO:0000256" key="2">
    <source>
        <dbReference type="SAM" id="MobiDB-lite"/>
    </source>
</evidence>
<evidence type="ECO:0000259" key="3">
    <source>
        <dbReference type="PROSITE" id="PS50225"/>
    </source>
</evidence>
<dbReference type="GO" id="GO:0046935">
    <property type="term" value="F:1-phosphatidylinositol-3-kinase regulator activity"/>
    <property type="evidence" value="ECO:0007669"/>
    <property type="project" value="TreeGrafter"/>
</dbReference>
<evidence type="ECO:0000313" key="5">
    <source>
        <dbReference type="Proteomes" id="UP000325440"/>
    </source>
</evidence>
<accession>A0A5E4NH84</accession>
<name>A0A5E4NH84_9HEMI</name>
<gene>
    <name evidence="4" type="ORF">CINCED_3A002897</name>
</gene>
<proteinExistence type="predicted"/>
<keyword evidence="1" id="KW-0727">SH2 domain</keyword>
<keyword evidence="5" id="KW-1185">Reference proteome</keyword>
<dbReference type="AlphaFoldDB" id="A0A5E4NH84"/>
<feature type="region of interest" description="Disordered" evidence="2">
    <location>
        <begin position="1"/>
        <end position="25"/>
    </location>
</feature>
<dbReference type="PANTHER" id="PTHR10155:SF9">
    <property type="entry name" value="CYTOKINE-INDUCIBLE SH2-CONTAINING PROTEIN"/>
    <property type="match status" value="1"/>
</dbReference>
<dbReference type="Gene3D" id="3.30.505.10">
    <property type="entry name" value="SH2 domain"/>
    <property type="match status" value="1"/>
</dbReference>
<dbReference type="PANTHER" id="PTHR10155">
    <property type="entry name" value="PHOSPHATIDYLINOSITOL 3-KINASE REGULATORY SUBUNIT"/>
    <property type="match status" value="1"/>
</dbReference>
<dbReference type="InterPro" id="IPR036860">
    <property type="entry name" value="SH2_dom_sf"/>
</dbReference>
<dbReference type="OrthoDB" id="10063348at2759"/>
<dbReference type="GO" id="GO:0046854">
    <property type="term" value="P:phosphatidylinositol phosphate biosynthetic process"/>
    <property type="evidence" value="ECO:0007669"/>
    <property type="project" value="TreeGrafter"/>
</dbReference>
<dbReference type="SUPFAM" id="SSF158235">
    <property type="entry name" value="SOCS box-like"/>
    <property type="match status" value="1"/>
</dbReference>
<feature type="region of interest" description="Disordered" evidence="2">
    <location>
        <begin position="85"/>
        <end position="104"/>
    </location>
</feature>
<feature type="domain" description="SOCS box" evidence="3">
    <location>
        <begin position="278"/>
        <end position="330"/>
    </location>
</feature>
<evidence type="ECO:0000313" key="4">
    <source>
        <dbReference type="EMBL" id="VVC41946.1"/>
    </source>
</evidence>
<organism evidence="4 5">
    <name type="scientific">Cinara cedri</name>
    <dbReference type="NCBI Taxonomy" id="506608"/>
    <lineage>
        <taxon>Eukaryota</taxon>
        <taxon>Metazoa</taxon>
        <taxon>Ecdysozoa</taxon>
        <taxon>Arthropoda</taxon>
        <taxon>Hexapoda</taxon>
        <taxon>Insecta</taxon>
        <taxon>Pterygota</taxon>
        <taxon>Neoptera</taxon>
        <taxon>Paraneoptera</taxon>
        <taxon>Hemiptera</taxon>
        <taxon>Sternorrhyncha</taxon>
        <taxon>Aphidomorpha</taxon>
        <taxon>Aphidoidea</taxon>
        <taxon>Aphididae</taxon>
        <taxon>Lachninae</taxon>
        <taxon>Cinara</taxon>
    </lineage>
</organism>
<dbReference type="EMBL" id="CABPRJ010001932">
    <property type="protein sequence ID" value="VVC41946.1"/>
    <property type="molecule type" value="Genomic_DNA"/>
</dbReference>
<dbReference type="SUPFAM" id="SSF55550">
    <property type="entry name" value="SH2 domain"/>
    <property type="match status" value="1"/>
</dbReference>
<evidence type="ECO:0000256" key="1">
    <source>
        <dbReference type="ARBA" id="ARBA00022999"/>
    </source>
</evidence>
<dbReference type="InterPro" id="IPR001496">
    <property type="entry name" value="SOCS_box"/>
</dbReference>
<dbReference type="GO" id="GO:0005942">
    <property type="term" value="C:phosphatidylinositol 3-kinase complex"/>
    <property type="evidence" value="ECO:0007669"/>
    <property type="project" value="TreeGrafter"/>
</dbReference>
<dbReference type="Proteomes" id="UP000325440">
    <property type="component" value="Unassembled WGS sequence"/>
</dbReference>
<sequence length="331" mass="36999">MLNTSCRETDTRPGNDNDAVSPPVAVLQDPDKSMRLQACWIRLWDRWASEQRILVLYQMHINHVLSRERSKLTLAGGRVVTCRRVKHQHHQQSSGGDGGVRSHPLRSWSDATANIAAAAVPDSFASMLPVVVGGPPDLAADARDLRVLSSAVDRLRGSGWYYEGARAQAWTANALASMPPGRFCVRDSKHSEHLFTMDVHTGGGNIVSVRFTYADGLFGLDSMRRHSGRGGALSFPKFRCPIELLDYYVRLSRIEAARRTLVYSVWVDGCGQLFSWMNLCRPMVKVDPVGFPSLKHMARLVINRHKCLITITPTSLPNELIEYLLQYPYSL</sequence>